<protein>
    <submittedName>
        <fullName evidence="1">26073_t:CDS:1</fullName>
    </submittedName>
</protein>
<proteinExistence type="predicted"/>
<dbReference type="Proteomes" id="UP000789901">
    <property type="component" value="Unassembled WGS sequence"/>
</dbReference>
<keyword evidence="2" id="KW-1185">Reference proteome</keyword>
<name>A0ABN7UW69_GIGMA</name>
<sequence length="51" mass="5847">MALTWGLFLENDLIEHISSNEDLVNEDKSDDLETIDLTNTAEIETYIEFEG</sequence>
<evidence type="ECO:0000313" key="2">
    <source>
        <dbReference type="Proteomes" id="UP000789901"/>
    </source>
</evidence>
<evidence type="ECO:0000313" key="1">
    <source>
        <dbReference type="EMBL" id="CAG8689666.1"/>
    </source>
</evidence>
<gene>
    <name evidence="1" type="ORF">GMARGA_LOCUS11429</name>
</gene>
<organism evidence="1 2">
    <name type="scientific">Gigaspora margarita</name>
    <dbReference type="NCBI Taxonomy" id="4874"/>
    <lineage>
        <taxon>Eukaryota</taxon>
        <taxon>Fungi</taxon>
        <taxon>Fungi incertae sedis</taxon>
        <taxon>Mucoromycota</taxon>
        <taxon>Glomeromycotina</taxon>
        <taxon>Glomeromycetes</taxon>
        <taxon>Diversisporales</taxon>
        <taxon>Gigasporaceae</taxon>
        <taxon>Gigaspora</taxon>
    </lineage>
</organism>
<accession>A0ABN7UW69</accession>
<feature type="non-terminal residue" evidence="1">
    <location>
        <position position="51"/>
    </location>
</feature>
<reference evidence="1 2" key="1">
    <citation type="submission" date="2021-06" db="EMBL/GenBank/DDBJ databases">
        <authorList>
            <person name="Kallberg Y."/>
            <person name="Tangrot J."/>
            <person name="Rosling A."/>
        </authorList>
    </citation>
    <scope>NUCLEOTIDE SEQUENCE [LARGE SCALE GENOMIC DNA]</scope>
    <source>
        <strain evidence="1 2">120-4 pot B 10/14</strain>
    </source>
</reference>
<comment type="caution">
    <text evidence="1">The sequence shown here is derived from an EMBL/GenBank/DDBJ whole genome shotgun (WGS) entry which is preliminary data.</text>
</comment>
<dbReference type="EMBL" id="CAJVQB010006688">
    <property type="protein sequence ID" value="CAG8689666.1"/>
    <property type="molecule type" value="Genomic_DNA"/>
</dbReference>